<gene>
    <name evidence="3" type="primary">Fabp6</name>
    <name evidence="3" type="ORF">ACRARU_R10326</name>
</gene>
<dbReference type="Gene3D" id="2.40.128.20">
    <property type="match status" value="1"/>
</dbReference>
<feature type="non-terminal residue" evidence="3">
    <location>
        <position position="1"/>
    </location>
</feature>
<reference evidence="3 4" key="1">
    <citation type="submission" date="2019-09" db="EMBL/GenBank/DDBJ databases">
        <title>Bird 10,000 Genomes (B10K) Project - Family phase.</title>
        <authorList>
            <person name="Zhang G."/>
        </authorList>
    </citation>
    <scope>NUCLEOTIDE SEQUENCE [LARGE SCALE GENOMIC DNA]</scope>
    <source>
        <strain evidence="3">OUT-0054</strain>
        <tissue evidence="3">Blood</tissue>
    </source>
</reference>
<feature type="domain" description="Cytosolic fatty-acid binding proteins" evidence="2">
    <location>
        <begin position="9"/>
        <end position="26"/>
    </location>
</feature>
<dbReference type="PANTHER" id="PTHR11955">
    <property type="entry name" value="FATTY ACID BINDING PROTEIN"/>
    <property type="match status" value="1"/>
</dbReference>
<dbReference type="AlphaFoldDB" id="A0A7K7PHY9"/>
<name>A0A7K7PHY9_ACRAR</name>
<comment type="similarity">
    <text evidence="1">Belongs to the calycin superfamily. Fatty-acid binding protein (FABP) family.</text>
</comment>
<dbReference type="PROSITE" id="PS00214">
    <property type="entry name" value="FABP"/>
    <property type="match status" value="1"/>
</dbReference>
<feature type="non-terminal residue" evidence="3">
    <location>
        <position position="133"/>
    </location>
</feature>
<accession>A0A7K7PHY9</accession>
<keyword evidence="4" id="KW-1185">Reference proteome</keyword>
<dbReference type="SUPFAM" id="SSF50814">
    <property type="entry name" value="Lipocalins"/>
    <property type="match status" value="1"/>
</dbReference>
<evidence type="ECO:0000256" key="1">
    <source>
        <dbReference type="ARBA" id="ARBA00008390"/>
    </source>
</evidence>
<dbReference type="OrthoDB" id="10016075at2759"/>
<dbReference type="EMBL" id="VZST01000948">
    <property type="protein sequence ID" value="NWZ67262.1"/>
    <property type="molecule type" value="Genomic_DNA"/>
</dbReference>
<organism evidence="3 4">
    <name type="scientific">Acrocephalus arundinaceus</name>
    <name type="common">Great reed-warbler</name>
    <dbReference type="NCBI Taxonomy" id="39621"/>
    <lineage>
        <taxon>Eukaryota</taxon>
        <taxon>Metazoa</taxon>
        <taxon>Chordata</taxon>
        <taxon>Craniata</taxon>
        <taxon>Vertebrata</taxon>
        <taxon>Euteleostomi</taxon>
        <taxon>Archelosauria</taxon>
        <taxon>Archosauria</taxon>
        <taxon>Dinosauria</taxon>
        <taxon>Saurischia</taxon>
        <taxon>Theropoda</taxon>
        <taxon>Coelurosauria</taxon>
        <taxon>Aves</taxon>
        <taxon>Neognathae</taxon>
        <taxon>Neoaves</taxon>
        <taxon>Telluraves</taxon>
        <taxon>Australaves</taxon>
        <taxon>Passeriformes</taxon>
        <taxon>Sylvioidea</taxon>
        <taxon>Sylviidae</taxon>
        <taxon>Acrocephalinae</taxon>
        <taxon>Acrocephalus</taxon>
    </lineage>
</organism>
<comment type="caution">
    <text evidence="3">The sequence shown here is derived from an EMBL/GenBank/DDBJ whole genome shotgun (WGS) entry which is preliminary data.</text>
</comment>
<dbReference type="InterPro" id="IPR031259">
    <property type="entry name" value="ILBP"/>
</dbReference>
<dbReference type="GO" id="GO:0008289">
    <property type="term" value="F:lipid binding"/>
    <property type="evidence" value="ECO:0007669"/>
    <property type="project" value="InterPro"/>
</dbReference>
<evidence type="ECO:0000313" key="3">
    <source>
        <dbReference type="EMBL" id="NWZ67262.1"/>
    </source>
</evidence>
<dbReference type="Pfam" id="PF14651">
    <property type="entry name" value="Lipocalin_7"/>
    <property type="match status" value="1"/>
</dbReference>
<dbReference type="InterPro" id="IPR012674">
    <property type="entry name" value="Calycin"/>
</dbReference>
<sequence>PKGTMAFTGKYEFEGDENYDAFVQKIGLPSDKVEMGRNCKIVTEVVQNGNDFTWTQHFPGGRTTTNTFTVGKEANMETMGGKKFQATVKMEDGKLVADFPNYLHTAEISGGKLVEVSAQRSGVIHKKQRKSSK</sequence>
<proteinExistence type="inferred from homology"/>
<evidence type="ECO:0000259" key="2">
    <source>
        <dbReference type="PROSITE" id="PS00214"/>
    </source>
</evidence>
<dbReference type="PRINTS" id="PR00178">
    <property type="entry name" value="FATTYACIDBP"/>
</dbReference>
<dbReference type="InterPro" id="IPR000463">
    <property type="entry name" value="Fatty_acid-bd"/>
</dbReference>
<evidence type="ECO:0000313" key="4">
    <source>
        <dbReference type="Proteomes" id="UP000549775"/>
    </source>
</evidence>
<dbReference type="Proteomes" id="UP000549775">
    <property type="component" value="Unassembled WGS sequence"/>
</dbReference>
<protein>
    <submittedName>
        <fullName evidence="3">FABP6 protein</fullName>
    </submittedName>
</protein>